<evidence type="ECO:0000313" key="3">
    <source>
        <dbReference type="Proteomes" id="UP001203607"/>
    </source>
</evidence>
<accession>A0ABT0PRZ6</accession>
<comment type="caution">
    <text evidence="2">The sequence shown here is derived from an EMBL/GenBank/DDBJ whole genome shotgun (WGS) entry which is preliminary data.</text>
</comment>
<gene>
    <name evidence="2" type="ORF">M3P19_09055</name>
</gene>
<dbReference type="SUPFAM" id="SSF69118">
    <property type="entry name" value="AhpD-like"/>
    <property type="match status" value="1"/>
</dbReference>
<dbReference type="Gene3D" id="1.20.1290.10">
    <property type="entry name" value="AhpD-like"/>
    <property type="match status" value="1"/>
</dbReference>
<feature type="domain" description="Carboxymuconolactone decarboxylase-like" evidence="1">
    <location>
        <begin position="40"/>
        <end position="120"/>
    </location>
</feature>
<evidence type="ECO:0000313" key="2">
    <source>
        <dbReference type="EMBL" id="MCL6274157.1"/>
    </source>
</evidence>
<sequence length="200" mass="22417">MALVKPLDPNHDKETKQLAEFFNETLGFCPNSVLTMQHRPAISKAFINLNKAVMANEGRVTSALKRMIAWVSSNATGCRYCQAHAIRAAERYGAEQEQLDNIWEYRSHPAFSDAERAALDFSLAASQVPNTVNADIKKRLYEHWNEGEIVEMLGVISLFGYLNRWNDSMGTSIEDGAVESAETYLGNIGWEKGKHDGSQY</sequence>
<evidence type="ECO:0000259" key="1">
    <source>
        <dbReference type="Pfam" id="PF02627"/>
    </source>
</evidence>
<dbReference type="Pfam" id="PF02627">
    <property type="entry name" value="CMD"/>
    <property type="match status" value="1"/>
</dbReference>
<dbReference type="PANTHER" id="PTHR35446">
    <property type="entry name" value="SI:CH211-175M2.5"/>
    <property type="match status" value="1"/>
</dbReference>
<dbReference type="InterPro" id="IPR003779">
    <property type="entry name" value="CMD-like"/>
</dbReference>
<keyword evidence="3" id="KW-1185">Reference proteome</keyword>
<dbReference type="PANTHER" id="PTHR35446:SF2">
    <property type="entry name" value="CARBOXYMUCONOLACTONE DECARBOXYLASE-LIKE DOMAIN-CONTAINING PROTEIN"/>
    <property type="match status" value="1"/>
</dbReference>
<name>A0ABT0PRZ6_9FLAO</name>
<protein>
    <submittedName>
        <fullName evidence="2">Carboxymuconolactone decarboxylase family protein</fullName>
    </submittedName>
</protein>
<dbReference type="EMBL" id="JAMFMA010000002">
    <property type="protein sequence ID" value="MCL6274157.1"/>
    <property type="molecule type" value="Genomic_DNA"/>
</dbReference>
<dbReference type="Proteomes" id="UP001203607">
    <property type="component" value="Unassembled WGS sequence"/>
</dbReference>
<dbReference type="InterPro" id="IPR029032">
    <property type="entry name" value="AhpD-like"/>
</dbReference>
<reference evidence="2 3" key="1">
    <citation type="submission" date="2022-05" db="EMBL/GenBank/DDBJ databases">
        <authorList>
            <person name="Park J.-S."/>
        </authorList>
    </citation>
    <scope>NUCLEOTIDE SEQUENCE [LARGE SCALE GENOMIC DNA]</scope>
    <source>
        <strain evidence="2 3">2012CJ35-5</strain>
    </source>
</reference>
<proteinExistence type="predicted"/>
<dbReference type="RefSeq" id="WP_249657345.1">
    <property type="nucleotide sequence ID" value="NZ_JAMFMA010000002.1"/>
</dbReference>
<organism evidence="2 3">
    <name type="scientific">Flagellimonas spongiicola</name>
    <dbReference type="NCBI Taxonomy" id="2942208"/>
    <lineage>
        <taxon>Bacteria</taxon>
        <taxon>Pseudomonadati</taxon>
        <taxon>Bacteroidota</taxon>
        <taxon>Flavobacteriia</taxon>
        <taxon>Flavobacteriales</taxon>
        <taxon>Flavobacteriaceae</taxon>
        <taxon>Flagellimonas</taxon>
    </lineage>
</organism>